<accession>A0A3S8U8S2</accession>
<dbReference type="EMBL" id="CP034328">
    <property type="protein sequence ID" value="AZL59973.1"/>
    <property type="molecule type" value="Genomic_DNA"/>
</dbReference>
<evidence type="ECO:0000256" key="3">
    <source>
        <dbReference type="SAM" id="MobiDB-lite"/>
    </source>
</evidence>
<evidence type="ECO:0000256" key="2">
    <source>
        <dbReference type="ARBA" id="ARBA00023235"/>
    </source>
</evidence>
<sequence length="260" mass="26999">MMRRVGILGGMGPEATVLVMQKLLAAVQPHDDADHIPLLVDQNPQVPSRIRHLIEGTGEDPGPVLAEMARRLVAGGAEALAMPCNTAHHYADAIRAAVSVPFLDMVAASVAHAARLAGAGGQIGVLASPAVRKVGLFDAPLAALGLTALYAQDEGAMLAAIRQIKAEGPQPQARQALQAASADLLARGATVQMIACTEFSLIPDAVSPQAAVFDTLDCLVREIVAFSTRAQNRPITPRSHGGDPKTQTANPATPATEVSR</sequence>
<protein>
    <submittedName>
        <fullName evidence="4">Aspartate/glutamate racemase family protein</fullName>
    </submittedName>
</protein>
<feature type="region of interest" description="Disordered" evidence="3">
    <location>
        <begin position="231"/>
        <end position="260"/>
    </location>
</feature>
<dbReference type="KEGG" id="taw:EI545_14705"/>
<dbReference type="Pfam" id="PF01177">
    <property type="entry name" value="Asp_Glu_race"/>
    <property type="match status" value="1"/>
</dbReference>
<dbReference type="Gene3D" id="3.40.50.1860">
    <property type="match status" value="2"/>
</dbReference>
<feature type="compositionally biased region" description="Polar residues" evidence="3">
    <location>
        <begin position="245"/>
        <end position="260"/>
    </location>
</feature>
<dbReference type="AlphaFoldDB" id="A0A3S8U8S2"/>
<dbReference type="PANTHER" id="PTHR21198:SF7">
    <property type="entry name" value="ASPARTATE-GLUTAMATE RACEMASE FAMILY"/>
    <property type="match status" value="1"/>
</dbReference>
<proteinExistence type="inferred from homology"/>
<evidence type="ECO:0000313" key="4">
    <source>
        <dbReference type="EMBL" id="AZL59973.1"/>
    </source>
</evidence>
<gene>
    <name evidence="4" type="ORF">EI545_14705</name>
</gene>
<dbReference type="Proteomes" id="UP000282002">
    <property type="component" value="Chromosome"/>
</dbReference>
<comment type="similarity">
    <text evidence="1">Belongs to the aspartate/glutamate racemases family.</text>
</comment>
<dbReference type="NCBIfam" id="TIGR00035">
    <property type="entry name" value="asp_race"/>
    <property type="match status" value="1"/>
</dbReference>
<keyword evidence="5" id="KW-1185">Reference proteome</keyword>
<dbReference type="PANTHER" id="PTHR21198">
    <property type="entry name" value="GLUTAMATE RACEMASE"/>
    <property type="match status" value="1"/>
</dbReference>
<keyword evidence="2" id="KW-0413">Isomerase</keyword>
<dbReference type="GO" id="GO:0047661">
    <property type="term" value="F:amino-acid racemase activity"/>
    <property type="evidence" value="ECO:0007669"/>
    <property type="project" value="InterPro"/>
</dbReference>
<dbReference type="RefSeq" id="WP_125326168.1">
    <property type="nucleotide sequence ID" value="NZ_CP034328.1"/>
</dbReference>
<dbReference type="OrthoDB" id="9803739at2"/>
<dbReference type="SUPFAM" id="SSF53681">
    <property type="entry name" value="Aspartate/glutamate racemase"/>
    <property type="match status" value="2"/>
</dbReference>
<reference evidence="4 5" key="1">
    <citation type="submission" date="2018-12" db="EMBL/GenBank/DDBJ databases">
        <title>Complete genome sequencing of Tabrizicola sp. K13M18.</title>
        <authorList>
            <person name="Bae J.-W."/>
        </authorList>
    </citation>
    <scope>NUCLEOTIDE SEQUENCE [LARGE SCALE GENOMIC DNA]</scope>
    <source>
        <strain evidence="4 5">K13M18</strain>
    </source>
</reference>
<dbReference type="InterPro" id="IPR015942">
    <property type="entry name" value="Asp/Glu/hydantoin_racemase"/>
</dbReference>
<dbReference type="InterPro" id="IPR001920">
    <property type="entry name" value="Asp/Glu_race"/>
</dbReference>
<dbReference type="InterPro" id="IPR004380">
    <property type="entry name" value="Asp_race"/>
</dbReference>
<name>A0A3S8U8S2_9RHOB</name>
<evidence type="ECO:0000256" key="1">
    <source>
        <dbReference type="ARBA" id="ARBA00007847"/>
    </source>
</evidence>
<organism evidence="4 5">
    <name type="scientific">Tabrizicola piscis</name>
    <dbReference type="NCBI Taxonomy" id="2494374"/>
    <lineage>
        <taxon>Bacteria</taxon>
        <taxon>Pseudomonadati</taxon>
        <taxon>Pseudomonadota</taxon>
        <taxon>Alphaproteobacteria</taxon>
        <taxon>Rhodobacterales</taxon>
        <taxon>Paracoccaceae</taxon>
        <taxon>Tabrizicola</taxon>
    </lineage>
</organism>
<evidence type="ECO:0000313" key="5">
    <source>
        <dbReference type="Proteomes" id="UP000282002"/>
    </source>
</evidence>